<name>A0A0H2X200_CHLTA</name>
<evidence type="ECO:0000313" key="2">
    <source>
        <dbReference type="EMBL" id="AAX51059.1"/>
    </source>
</evidence>
<reference evidence="2 3" key="1">
    <citation type="journal article" date="2005" name="Infect. Immun.">
        <title>Comparative genomic analysis of Chlamydia trachomatis oculotropic and genitotropic strains.</title>
        <authorList>
            <person name="Carlson J.H."/>
            <person name="Porcella S.F."/>
            <person name="McClarty G."/>
            <person name="Caldwell H.D."/>
        </authorList>
    </citation>
    <scope>NUCLEOTIDE SEQUENCE [LARGE SCALE GENOMIC DNA]</scope>
    <source>
        <strain evidence="3">ATCC VR-571B / DSM 19440 / HAR-13</strain>
    </source>
</reference>
<dbReference type="EMBL" id="CP000051">
    <property type="protein sequence ID" value="AAX51059.1"/>
    <property type="molecule type" value="Genomic_DNA"/>
</dbReference>
<protein>
    <submittedName>
        <fullName evidence="2">Uncharacterized protein</fullName>
    </submittedName>
</protein>
<dbReference type="Proteomes" id="UP000002532">
    <property type="component" value="Chromosome"/>
</dbReference>
<dbReference type="AlphaFoldDB" id="A0A0H2X200"/>
<gene>
    <name evidence="2" type="ordered locus">CTA_0849</name>
</gene>
<organism evidence="2 3">
    <name type="scientific">Chlamydia trachomatis serovar A (strain ATCC VR-571B / DSM 19440 / HAR-13)</name>
    <dbReference type="NCBI Taxonomy" id="315277"/>
    <lineage>
        <taxon>Bacteria</taxon>
        <taxon>Pseudomonadati</taxon>
        <taxon>Chlamydiota</taxon>
        <taxon>Chlamydiia</taxon>
        <taxon>Chlamydiales</taxon>
        <taxon>Chlamydiaceae</taxon>
        <taxon>Chlamydia/Chlamydophila group</taxon>
        <taxon>Chlamydia</taxon>
    </lineage>
</organism>
<dbReference type="HOGENOM" id="CLU_1076440_0_0_0"/>
<evidence type="ECO:0000313" key="3">
    <source>
        <dbReference type="Proteomes" id="UP000002532"/>
    </source>
</evidence>
<proteinExistence type="predicted"/>
<dbReference type="RefSeq" id="WP_011324864.1">
    <property type="nucleotide sequence ID" value="NC_007429.1"/>
</dbReference>
<dbReference type="KEGG" id="cta:CTA_0849"/>
<sequence>MHSLAVFQEIFNRYTEKPYPATSTLVPLYFPEEPLTFSEDLSPSTAPILNPPGLEPQALPVETPKDPVTTSIPPPSHPKESKHSWACVPIYPGLSYEELLKENYPALKRYIQRPARASCGIFVHESQEHEILFFNRLAKILSQKIFPTRLVLFHQKTLSDFSHSPHPFCLAPLPTIRYKNSQVNYHDPVLHDKVTCIPIYSSSQYEKDSALKRDLWTLLTSLSASMQKS</sequence>
<accession>A0A0H2X200</accession>
<keyword evidence="3" id="KW-1185">Reference proteome</keyword>
<feature type="region of interest" description="Disordered" evidence="1">
    <location>
        <begin position="46"/>
        <end position="80"/>
    </location>
</feature>
<evidence type="ECO:0000256" key="1">
    <source>
        <dbReference type="SAM" id="MobiDB-lite"/>
    </source>
</evidence>